<dbReference type="Proteomes" id="UP000542405">
    <property type="component" value="Unassembled WGS sequence"/>
</dbReference>
<reference evidence="1 2" key="1">
    <citation type="submission" date="2020-04" db="EMBL/GenBank/DDBJ databases">
        <title>Achromobacter ruhlandii genome sequencing and assembly.</title>
        <authorList>
            <person name="Martins R.C.R."/>
            <person name="Perdigao-Neto L.V."/>
            <person name="Levin A.S.S."/>
            <person name="Costa S.F."/>
        </authorList>
    </citation>
    <scope>NUCLEOTIDE SEQUENCE [LARGE SCALE GENOMIC DNA]</scope>
    <source>
        <strain evidence="1 2">9035ralo</strain>
    </source>
</reference>
<sequence length="106" mass="11796">MADVTDWQQRDEYYWAGLGGWTICRVFAQNRWQYEVWAANGTPHGMEPSPVAAIVPPRKPRQSLTSRLFAFAVHCATPLRHRSHGAIASLAACDISAWARGMASVI</sequence>
<evidence type="ECO:0000313" key="1">
    <source>
        <dbReference type="EMBL" id="NMU88861.1"/>
    </source>
</evidence>
<protein>
    <submittedName>
        <fullName evidence="1">Uncharacterized protein</fullName>
    </submittedName>
</protein>
<proteinExistence type="predicted"/>
<dbReference type="EMBL" id="JABBZE010000013">
    <property type="protein sequence ID" value="NMU88861.1"/>
    <property type="molecule type" value="Genomic_DNA"/>
</dbReference>
<gene>
    <name evidence="1" type="ORF">HGQ98_03050</name>
</gene>
<organism evidence="1 2">
    <name type="scientific">Achromobacter ruhlandii</name>
    <dbReference type="NCBI Taxonomy" id="72557"/>
    <lineage>
        <taxon>Bacteria</taxon>
        <taxon>Pseudomonadati</taxon>
        <taxon>Pseudomonadota</taxon>
        <taxon>Betaproteobacteria</taxon>
        <taxon>Burkholderiales</taxon>
        <taxon>Alcaligenaceae</taxon>
        <taxon>Achromobacter</taxon>
    </lineage>
</organism>
<dbReference type="AlphaFoldDB" id="A0A848NE38"/>
<accession>A0A848NE38</accession>
<name>A0A848NE38_9BURK</name>
<comment type="caution">
    <text evidence="1">The sequence shown here is derived from an EMBL/GenBank/DDBJ whole genome shotgun (WGS) entry which is preliminary data.</text>
</comment>
<evidence type="ECO:0000313" key="2">
    <source>
        <dbReference type="Proteomes" id="UP000542405"/>
    </source>
</evidence>
<dbReference type="RefSeq" id="WP_100503697.1">
    <property type="nucleotide sequence ID" value="NZ_CADIKY010000014.1"/>
</dbReference>